<dbReference type="AlphaFoldDB" id="A0A3N4P2Z2"/>
<sequence length="85" mass="9577">MHACPCAKHVPVKRVAIYLSVVAITGLKSNTIKTARSECWMEGRVYKHVSADGVPFDNSQCFYDWKLVEKWIDSLPAAIPRRKSA</sequence>
<organism evidence="1 2">
    <name type="scientific">Candidatus Pantoea deserta</name>
    <dbReference type="NCBI Taxonomy" id="1869313"/>
    <lineage>
        <taxon>Bacteria</taxon>
        <taxon>Pseudomonadati</taxon>
        <taxon>Pseudomonadota</taxon>
        <taxon>Gammaproteobacteria</taxon>
        <taxon>Enterobacterales</taxon>
        <taxon>Erwiniaceae</taxon>
        <taxon>Pantoea</taxon>
    </lineage>
</organism>
<reference evidence="1 2" key="1">
    <citation type="submission" date="2018-11" db="EMBL/GenBank/DDBJ databases">
        <title>Whole genome sequencing of Pantoea sp. RIT388.</title>
        <authorList>
            <person name="Gan H.M."/>
            <person name="Hudson A.O."/>
        </authorList>
    </citation>
    <scope>NUCLEOTIDE SEQUENCE [LARGE SCALE GENOMIC DNA]</scope>
    <source>
        <strain evidence="1 2">RIT388</strain>
    </source>
</reference>
<dbReference type="Proteomes" id="UP000281332">
    <property type="component" value="Unassembled WGS sequence"/>
</dbReference>
<protein>
    <submittedName>
        <fullName evidence="1">DNA-binding protein</fullName>
    </submittedName>
</protein>
<name>A0A3N4P2Z2_9GAMM</name>
<dbReference type="GO" id="GO:0003677">
    <property type="term" value="F:DNA binding"/>
    <property type="evidence" value="ECO:0007669"/>
    <property type="project" value="UniProtKB-KW"/>
</dbReference>
<comment type="caution">
    <text evidence="1">The sequence shown here is derived from an EMBL/GenBank/DDBJ whole genome shotgun (WGS) entry which is preliminary data.</text>
</comment>
<dbReference type="RefSeq" id="WP_123800349.1">
    <property type="nucleotide sequence ID" value="NZ_RMVG01000003.1"/>
</dbReference>
<dbReference type="EMBL" id="RMVG01000003">
    <property type="protein sequence ID" value="RPE03012.1"/>
    <property type="molecule type" value="Genomic_DNA"/>
</dbReference>
<dbReference type="Pfam" id="PF06806">
    <property type="entry name" value="DUF1233"/>
    <property type="match status" value="1"/>
</dbReference>
<dbReference type="InterPro" id="IPR009634">
    <property type="entry name" value="Put_exci"/>
</dbReference>
<keyword evidence="2" id="KW-1185">Reference proteome</keyword>
<accession>A0A3N4P2Z2</accession>
<keyword evidence="1" id="KW-0238">DNA-binding</keyword>
<dbReference type="OrthoDB" id="6455850at2"/>
<proteinExistence type="predicted"/>
<evidence type="ECO:0000313" key="1">
    <source>
        <dbReference type="EMBL" id="RPE03012.1"/>
    </source>
</evidence>
<dbReference type="Gene3D" id="1.10.1660.60">
    <property type="entry name" value="Putative excisionased domain DUF1233"/>
    <property type="match status" value="1"/>
</dbReference>
<gene>
    <name evidence="1" type="ORF">BBB56_06325</name>
</gene>
<dbReference type="InterPro" id="IPR038146">
    <property type="entry name" value="933W_put_Xis_sf"/>
</dbReference>
<evidence type="ECO:0000313" key="2">
    <source>
        <dbReference type="Proteomes" id="UP000281332"/>
    </source>
</evidence>